<dbReference type="EMBL" id="SULG01000063">
    <property type="protein sequence ID" value="TLD41092.1"/>
    <property type="molecule type" value="Genomic_DNA"/>
</dbReference>
<protein>
    <submittedName>
        <fullName evidence="6">Amino acid transporter-like protein</fullName>
    </submittedName>
</protein>
<feature type="transmembrane region" description="Helical" evidence="5">
    <location>
        <begin position="383"/>
        <end position="400"/>
    </location>
</feature>
<keyword evidence="3 5" id="KW-1133">Transmembrane helix</keyword>
<proteinExistence type="predicted"/>
<evidence type="ECO:0000313" key="7">
    <source>
        <dbReference type="Proteomes" id="UP000319783"/>
    </source>
</evidence>
<dbReference type="Gene3D" id="1.20.1740.10">
    <property type="entry name" value="Amino acid/polyamine transporter I"/>
    <property type="match status" value="1"/>
</dbReference>
<feature type="transmembrane region" description="Helical" evidence="5">
    <location>
        <begin position="357"/>
        <end position="377"/>
    </location>
</feature>
<evidence type="ECO:0000256" key="4">
    <source>
        <dbReference type="ARBA" id="ARBA00023136"/>
    </source>
</evidence>
<evidence type="ECO:0000313" key="6">
    <source>
        <dbReference type="EMBL" id="TLD41092.1"/>
    </source>
</evidence>
<dbReference type="InterPro" id="IPR002293">
    <property type="entry name" value="AA/rel_permease1"/>
</dbReference>
<feature type="transmembrane region" description="Helical" evidence="5">
    <location>
        <begin position="79"/>
        <end position="96"/>
    </location>
</feature>
<feature type="transmembrane region" description="Helical" evidence="5">
    <location>
        <begin position="197"/>
        <end position="216"/>
    </location>
</feature>
<feature type="transmembrane region" description="Helical" evidence="5">
    <location>
        <begin position="245"/>
        <end position="267"/>
    </location>
</feature>
<organism evidence="6 7">
    <name type="scientific">Candidatus Jettenia ecosi</name>
    <dbReference type="NCBI Taxonomy" id="2494326"/>
    <lineage>
        <taxon>Bacteria</taxon>
        <taxon>Pseudomonadati</taxon>
        <taxon>Planctomycetota</taxon>
        <taxon>Candidatus Brocadiia</taxon>
        <taxon>Candidatus Brocadiales</taxon>
        <taxon>Candidatus Brocadiaceae</taxon>
        <taxon>Candidatus Jettenia</taxon>
    </lineage>
</organism>
<feature type="transmembrane region" description="Helical" evidence="5">
    <location>
        <begin position="293"/>
        <end position="312"/>
    </location>
</feature>
<comment type="caution">
    <text evidence="6">The sequence shown here is derived from an EMBL/GenBank/DDBJ whole genome shotgun (WGS) entry which is preliminary data.</text>
</comment>
<accession>A0A533Q8Y5</accession>
<dbReference type="InterPro" id="IPR053153">
    <property type="entry name" value="APC_K+_Transporter"/>
</dbReference>
<dbReference type="Pfam" id="PF13520">
    <property type="entry name" value="AA_permease_2"/>
    <property type="match status" value="1"/>
</dbReference>
<evidence type="ECO:0000256" key="5">
    <source>
        <dbReference type="SAM" id="Phobius"/>
    </source>
</evidence>
<dbReference type="PANTHER" id="PTHR47704">
    <property type="entry name" value="POTASSIUM TRANSPORTER KIMA"/>
    <property type="match status" value="1"/>
</dbReference>
<feature type="transmembrane region" description="Helical" evidence="5">
    <location>
        <begin position="102"/>
        <end position="124"/>
    </location>
</feature>
<dbReference type="GO" id="GO:0016020">
    <property type="term" value="C:membrane"/>
    <property type="evidence" value="ECO:0007669"/>
    <property type="project" value="UniProtKB-SubCell"/>
</dbReference>
<dbReference type="PANTHER" id="PTHR47704:SF1">
    <property type="entry name" value="POTASSIUM TRANSPORTER KIMA"/>
    <property type="match status" value="1"/>
</dbReference>
<evidence type="ECO:0000256" key="1">
    <source>
        <dbReference type="ARBA" id="ARBA00004141"/>
    </source>
</evidence>
<dbReference type="AlphaFoldDB" id="A0A533Q8Y5"/>
<comment type="subcellular location">
    <subcellularLocation>
        <location evidence="1">Membrane</location>
        <topology evidence="1">Multi-pass membrane protein</topology>
    </subcellularLocation>
</comment>
<reference evidence="6 7" key="1">
    <citation type="submission" date="2019-04" db="EMBL/GenBank/DDBJ databases">
        <title>Genome of a novel bacterium Candidatus Jettenia ecosi reconstructed from metagenome of an anammox bioreactor.</title>
        <authorList>
            <person name="Mardanov A.V."/>
            <person name="Beletsky A.V."/>
            <person name="Ravin N.V."/>
            <person name="Botchkova E.A."/>
            <person name="Litti Y.V."/>
            <person name="Nozhevnikova A.N."/>
        </authorList>
    </citation>
    <scope>NUCLEOTIDE SEQUENCE [LARGE SCALE GENOMIC DNA]</scope>
    <source>
        <strain evidence="6">J2</strain>
    </source>
</reference>
<evidence type="ECO:0000256" key="2">
    <source>
        <dbReference type="ARBA" id="ARBA00022692"/>
    </source>
</evidence>
<name>A0A533Q8Y5_9BACT</name>
<evidence type="ECO:0000256" key="3">
    <source>
        <dbReference type="ARBA" id="ARBA00022989"/>
    </source>
</evidence>
<keyword evidence="4 5" id="KW-0472">Membrane</keyword>
<keyword evidence="2 5" id="KW-0812">Transmembrane</keyword>
<dbReference type="Proteomes" id="UP000319783">
    <property type="component" value="Unassembled WGS sequence"/>
</dbReference>
<feature type="transmembrane region" description="Helical" evidence="5">
    <location>
        <begin position="318"/>
        <end position="337"/>
    </location>
</feature>
<feature type="transmembrane region" description="Helical" evidence="5">
    <location>
        <begin position="41"/>
        <end position="72"/>
    </location>
</feature>
<gene>
    <name evidence="6" type="ORF">JETT_2663</name>
</gene>
<sequence>MALGTVVTIFIISASYSQIIELFPSGGGGYLVASKLLSPTFGMFSGCALIIDYVLTITVSIASGADAIFSFLPIEWHSYKLQFAIAGIVVLTTLNLRGVKEAVLPLVPIFLIFIITHAFVIFYAPVMQITNFQNIVNTTMSDVHDVSSKIGIAGMLLLILRSYSMGAGTYTGIEAVSNGLPILREPRVQTAKHTMRYMAISLSVIVMGLMLAYLLYKVEPQPGKTLNAVLFEHVTADWKSNSKSIFVVVALISEAMLLFVGAQTGFLDGPRVIANMALDRWFPTWFAVLSDRLVAKNGILLMGIAALVLMLFTRGSIHILIVLYSINVFITFALSQLGMVRHWWITRSGVKRRWWKLFVNGIGLILTVFILGSVVVLKFHSGGWITLIVTGTLAVIAIVIKKHYHKTARLLSNLDELVHAADSSSPSTVPDKTQQIEPEFDPTAKTAVLLVSGFNGRELHTLFSVIRTFEKTFKNFIFVEIGVVDAGNFKGITEIENIRAQIKNDLDRYINFMQRHGYYAEGFYSIGVDVVDEISQITLKILERFSNPVFFGGQLIFPKDSFLSRLLHNYTVFAVQRRLYTKGIPVVIMPIRI</sequence>
<dbReference type="GO" id="GO:0022857">
    <property type="term" value="F:transmembrane transporter activity"/>
    <property type="evidence" value="ECO:0007669"/>
    <property type="project" value="InterPro"/>
</dbReference>